<dbReference type="InterPro" id="IPR011060">
    <property type="entry name" value="RibuloseP-bd_barrel"/>
</dbReference>
<dbReference type="SUPFAM" id="SSF51366">
    <property type="entry name" value="Ribulose-phoshate binding barrel"/>
    <property type="match status" value="1"/>
</dbReference>
<evidence type="ECO:0000313" key="3">
    <source>
        <dbReference type="EMBL" id="UJG40353.1"/>
    </source>
</evidence>
<dbReference type="GO" id="GO:0019854">
    <property type="term" value="P:L-ascorbic acid catabolic process"/>
    <property type="evidence" value="ECO:0007669"/>
    <property type="project" value="TreeGrafter"/>
</dbReference>
<protein>
    <recommendedName>
        <fullName evidence="2">Orotidine 5'-phosphate decarboxylase domain-containing protein</fullName>
    </recommendedName>
</protein>
<accession>A0A9Y1BJS9</accession>
<dbReference type="GO" id="GO:0006207">
    <property type="term" value="P:'de novo' pyrimidine nucleobase biosynthetic process"/>
    <property type="evidence" value="ECO:0007669"/>
    <property type="project" value="InterPro"/>
</dbReference>
<sequence length="224" mass="25000">MINLDSHRRYVQIAFNGDLSQVRAILPRIPNDPRIIIEAGTPFIKLEGMRGVHYIRRHWRGLLLADLKLTDGAFSETMIAAKAGANAVTVLGSAPIDTLNLFCKFCRENGLYAVIDMLGVTNPLRKMMPLRFKPHAVVIHKGRDEEDNPRSIIRYKDITKIRSKFDTLISVAGGLVVNKVKEAYFNGADIAIINVVSPQDRNKGLRVDENIERAIQIALAETGN</sequence>
<dbReference type="PANTHER" id="PTHR35039:SF3">
    <property type="entry name" value="3-KETO-L-GULONATE-6-PHOSPHATE DECARBOXYLASE SGBH-RELATED"/>
    <property type="match status" value="1"/>
</dbReference>
<dbReference type="InterPro" id="IPR001754">
    <property type="entry name" value="OMPdeCOase_dom"/>
</dbReference>
<name>A0A9Y1BJS9_9ARCH</name>
<feature type="domain" description="Orotidine 5'-phosphate decarboxylase" evidence="2">
    <location>
        <begin position="10"/>
        <end position="210"/>
    </location>
</feature>
<dbReference type="GO" id="GO:0033982">
    <property type="term" value="F:3-dehydro-L-gulonate-6-phosphate decarboxylase activity"/>
    <property type="evidence" value="ECO:0007669"/>
    <property type="project" value="TreeGrafter"/>
</dbReference>
<dbReference type="EMBL" id="CP084166">
    <property type="protein sequence ID" value="UJG40353.1"/>
    <property type="molecule type" value="Genomic_DNA"/>
</dbReference>
<keyword evidence="1" id="KW-0456">Lyase</keyword>
<dbReference type="Gene3D" id="3.20.20.70">
    <property type="entry name" value="Aldolase class I"/>
    <property type="match status" value="1"/>
</dbReference>
<dbReference type="AlphaFoldDB" id="A0A9Y1BJS9"/>
<evidence type="ECO:0000259" key="2">
    <source>
        <dbReference type="SMART" id="SM00934"/>
    </source>
</evidence>
<dbReference type="GO" id="GO:0004590">
    <property type="term" value="F:orotidine-5'-phosphate decarboxylase activity"/>
    <property type="evidence" value="ECO:0007669"/>
    <property type="project" value="InterPro"/>
</dbReference>
<gene>
    <name evidence="3" type="ORF">K9W45_10985</name>
</gene>
<dbReference type="Proteomes" id="UP001201020">
    <property type="component" value="Chromosome"/>
</dbReference>
<evidence type="ECO:0000256" key="1">
    <source>
        <dbReference type="ARBA" id="ARBA00023239"/>
    </source>
</evidence>
<dbReference type="PANTHER" id="PTHR35039">
    <property type="entry name" value="3-KETO-L-GULONATE-6-PHOSPHATE DECARBOXYLASE SGBH-RELATED"/>
    <property type="match status" value="1"/>
</dbReference>
<dbReference type="SMART" id="SM00934">
    <property type="entry name" value="OMPdecase"/>
    <property type="match status" value="1"/>
</dbReference>
<dbReference type="InterPro" id="IPR013785">
    <property type="entry name" value="Aldolase_TIM"/>
</dbReference>
<dbReference type="Pfam" id="PF00215">
    <property type="entry name" value="OMPdecase"/>
    <property type="match status" value="1"/>
</dbReference>
<proteinExistence type="predicted"/>
<organism evidence="3">
    <name type="scientific">Candidatus Heimdallarchaeum aukensis</name>
    <dbReference type="NCBI Taxonomy" id="2876573"/>
    <lineage>
        <taxon>Archaea</taxon>
        <taxon>Promethearchaeati</taxon>
        <taxon>Candidatus Heimdallarchaeota</taxon>
        <taxon>Candidatus Heimdallarchaeia (ex Rinke et al. 2021) (nom. nud.)</taxon>
        <taxon>Candidatus Heimdallarchaeales</taxon>
        <taxon>Candidatus Heimdallarchaeaceae</taxon>
        <taxon>Candidatus Heimdallarchaeum</taxon>
    </lineage>
</organism>
<reference evidence="3" key="1">
    <citation type="journal article" date="2022" name="Nat. Microbiol.">
        <title>Unique mobile elements and scalable gene flow at the prokaryote-eukaryote boundary revealed by circularized Asgard archaea genomes.</title>
        <authorList>
            <person name="Wu F."/>
            <person name="Speth D.R."/>
            <person name="Philosof A."/>
            <person name="Cremiere A."/>
            <person name="Narayanan A."/>
            <person name="Barco R.A."/>
            <person name="Connon S.A."/>
            <person name="Amend J.P."/>
            <person name="Antoshechkin I.A."/>
            <person name="Orphan V.J."/>
        </authorList>
    </citation>
    <scope>NUCLEOTIDE SEQUENCE</scope>
    <source>
        <strain evidence="3">PM71</strain>
    </source>
</reference>